<evidence type="ECO:0000313" key="1">
    <source>
        <dbReference type="EMBL" id="ABG25618.1"/>
    </source>
</evidence>
<accession>Q14W52</accession>
<evidence type="ECO:0000313" key="2">
    <source>
        <dbReference type="Proteomes" id="UP000120576"/>
    </source>
</evidence>
<reference evidence="1 2" key="1">
    <citation type="journal article" date="2006" name="J. Gen. Virol.">
        <title>Genome sequences of two frog herpesviruses.</title>
        <authorList>
            <person name="Davison A.J."/>
            <person name="Cunningham C."/>
            <person name="Sauerbier W."/>
            <person name="McKinnell R.G."/>
        </authorList>
    </citation>
    <scope>NUCLEOTIDE SEQUENCE [LARGE SCALE GENOMIC DNA]</scope>
    <source>
        <strain evidence="1">ATCC VR-568</strain>
    </source>
</reference>
<dbReference type="EMBL" id="DQ665652">
    <property type="protein sequence ID" value="ABG25618.1"/>
    <property type="molecule type" value="Genomic_DNA"/>
</dbReference>
<proteinExistence type="predicted"/>
<name>Q14W52_9VIRU</name>
<protein>
    <submittedName>
        <fullName evidence="1">ORF54</fullName>
    </submittedName>
</protein>
<sequence>MCAKQIAMFYEDVEWWPGMRMDEERAVGVQHHVSYLFQKVQQYLDFNTVVKYENDRVTRVENRRGLENFSGLGWQPEPKREEERLLNEVLETVEYTAFQERDSDTFFDLLSKSRRAYSKLFFMETVFAAQPDIWLSILADVRAEFPRFPVAYKQDEVVLRREKASTPKNRFALERTLEELKPELPEQYADLFADSICAPSPAIQMLTNFKKEYVCYPNADLVLLYVLFVKGVFNPIIYKGLSDDFEKEQRQLREGPVDRIEKIRYYLLKNRLRYNSHVVLCTYMAGELSNLFKKLAGKELTIYNVANQVLPGFHLDATQSPRQAFESGLPHLYSDLTVAYGRELTAADGKYQVPQQHEEGDMDIYCAPQENVTQKVCARRPRCNVPFIHAFAC</sequence>
<dbReference type="KEGG" id="vg:5179474"/>
<dbReference type="GeneID" id="5179474"/>
<keyword evidence="2" id="KW-1185">Reference proteome</keyword>
<organism evidence="1 2">
    <name type="scientific">Ranid herpesvirus 2</name>
    <dbReference type="NCBI Taxonomy" id="389214"/>
    <lineage>
        <taxon>Viruses</taxon>
        <taxon>Duplodnaviria</taxon>
        <taxon>Heunggongvirae</taxon>
        <taxon>Peploviricota</taxon>
        <taxon>Herviviricetes</taxon>
        <taxon>Herpesvirales</taxon>
        <taxon>Alloherpesviridae</taxon>
        <taxon>Batravirus</taxon>
        <taxon>Batravirus ranidallo2</taxon>
    </lineage>
</organism>
<dbReference type="RefSeq" id="YP_656562.1">
    <property type="nucleotide sequence ID" value="NC_008210.1"/>
</dbReference>
<dbReference type="Proteomes" id="UP000120576">
    <property type="component" value="Genome"/>
</dbReference>